<dbReference type="Pfam" id="PF00903">
    <property type="entry name" value="Glyoxalase"/>
    <property type="match status" value="1"/>
</dbReference>
<protein>
    <recommendedName>
        <fullName evidence="1">VOC domain-containing protein</fullName>
    </recommendedName>
</protein>
<dbReference type="SUPFAM" id="SSF54593">
    <property type="entry name" value="Glyoxalase/Bleomycin resistance protein/Dihydroxybiphenyl dioxygenase"/>
    <property type="match status" value="1"/>
</dbReference>
<dbReference type="InterPro" id="IPR029068">
    <property type="entry name" value="Glyas_Bleomycin-R_OHBP_Dase"/>
</dbReference>
<dbReference type="PROSITE" id="PS51819">
    <property type="entry name" value="VOC"/>
    <property type="match status" value="1"/>
</dbReference>
<keyword evidence="3" id="KW-1185">Reference proteome</keyword>
<dbReference type="Proteomes" id="UP000494119">
    <property type="component" value="Unassembled WGS sequence"/>
</dbReference>
<dbReference type="InterPro" id="IPR037523">
    <property type="entry name" value="VOC_core"/>
</dbReference>
<accession>A0A6J5GDR4</accession>
<dbReference type="AlphaFoldDB" id="A0A6J5GDR4"/>
<dbReference type="RefSeq" id="WP_217481935.1">
    <property type="nucleotide sequence ID" value="NZ_CADIKL010000028.1"/>
</dbReference>
<reference evidence="2 3" key="1">
    <citation type="submission" date="2020-04" db="EMBL/GenBank/DDBJ databases">
        <authorList>
            <person name="De Canck E."/>
        </authorList>
    </citation>
    <scope>NUCLEOTIDE SEQUENCE [LARGE SCALE GENOMIC DNA]</scope>
    <source>
        <strain evidence="2 3">LMG 28688</strain>
    </source>
</reference>
<feature type="domain" description="VOC" evidence="1">
    <location>
        <begin position="6"/>
        <end position="134"/>
    </location>
</feature>
<dbReference type="Gene3D" id="3.10.180.10">
    <property type="entry name" value="2,3-Dihydroxybiphenyl 1,2-Dioxygenase, domain 1"/>
    <property type="match status" value="1"/>
</dbReference>
<organism evidence="2 3">
    <name type="scientific">Paraburkholderia caffeinitolerans</name>
    <dbReference type="NCBI Taxonomy" id="1723730"/>
    <lineage>
        <taxon>Bacteria</taxon>
        <taxon>Pseudomonadati</taxon>
        <taxon>Pseudomonadota</taxon>
        <taxon>Betaproteobacteria</taxon>
        <taxon>Burkholderiales</taxon>
        <taxon>Burkholderiaceae</taxon>
        <taxon>Paraburkholderia</taxon>
    </lineage>
</organism>
<evidence type="ECO:0000259" key="1">
    <source>
        <dbReference type="PROSITE" id="PS51819"/>
    </source>
</evidence>
<evidence type="ECO:0000313" key="2">
    <source>
        <dbReference type="EMBL" id="CAB3798761.1"/>
    </source>
</evidence>
<proteinExistence type="predicted"/>
<sequence>MLKLKRIDNMDILTPNVQRLVDFYHGTLGLGFFLPYQPEEHWAAIEMGNVTLYLFRTEDATPVERRTAVNLRDKPGFDSFAFEVENLDDAMRVLDGKVQWVTDEPIEWQHPNGTHYRYRPMFDPDGNMLYVTEPHKVAA</sequence>
<dbReference type="InterPro" id="IPR004360">
    <property type="entry name" value="Glyas_Fos-R_dOase_dom"/>
</dbReference>
<evidence type="ECO:0000313" key="3">
    <source>
        <dbReference type="Proteomes" id="UP000494119"/>
    </source>
</evidence>
<gene>
    <name evidence="2" type="ORF">LMG28688_04807</name>
</gene>
<dbReference type="EMBL" id="CADIKL010000028">
    <property type="protein sequence ID" value="CAB3798761.1"/>
    <property type="molecule type" value="Genomic_DNA"/>
</dbReference>
<name>A0A6J5GDR4_9BURK</name>